<dbReference type="Proteomes" id="UP000649753">
    <property type="component" value="Unassembled WGS sequence"/>
</dbReference>
<keyword evidence="3" id="KW-1185">Reference proteome</keyword>
<evidence type="ECO:0000313" key="3">
    <source>
        <dbReference type="Proteomes" id="UP000649753"/>
    </source>
</evidence>
<keyword evidence="1" id="KW-0472">Membrane</keyword>
<accession>A0A927MAR8</accession>
<proteinExistence type="predicted"/>
<keyword evidence="1" id="KW-1133">Transmembrane helix</keyword>
<feature type="transmembrane region" description="Helical" evidence="1">
    <location>
        <begin position="358"/>
        <end position="377"/>
    </location>
</feature>
<organism evidence="2 3">
    <name type="scientific">Plantactinospora soyae</name>
    <dbReference type="NCBI Taxonomy" id="1544732"/>
    <lineage>
        <taxon>Bacteria</taxon>
        <taxon>Bacillati</taxon>
        <taxon>Actinomycetota</taxon>
        <taxon>Actinomycetes</taxon>
        <taxon>Micromonosporales</taxon>
        <taxon>Micromonosporaceae</taxon>
        <taxon>Plantactinospora</taxon>
    </lineage>
</organism>
<feature type="transmembrane region" description="Helical" evidence="1">
    <location>
        <begin position="274"/>
        <end position="293"/>
    </location>
</feature>
<name>A0A927MAR8_9ACTN</name>
<dbReference type="InterPro" id="IPR010640">
    <property type="entry name" value="Low_temperature_requirement_A"/>
</dbReference>
<feature type="transmembrane region" description="Helical" evidence="1">
    <location>
        <begin position="21"/>
        <end position="41"/>
    </location>
</feature>
<keyword evidence="1" id="KW-0812">Transmembrane</keyword>
<dbReference type="Pfam" id="PF06772">
    <property type="entry name" value="LtrA"/>
    <property type="match status" value="1"/>
</dbReference>
<dbReference type="EMBL" id="JADBEB010000001">
    <property type="protein sequence ID" value="MBE1488408.1"/>
    <property type="molecule type" value="Genomic_DNA"/>
</dbReference>
<feature type="transmembrane region" description="Helical" evidence="1">
    <location>
        <begin position="47"/>
        <end position="71"/>
    </location>
</feature>
<dbReference type="PANTHER" id="PTHR36840">
    <property type="entry name" value="BLL5714 PROTEIN"/>
    <property type="match status" value="1"/>
</dbReference>
<evidence type="ECO:0000313" key="2">
    <source>
        <dbReference type="EMBL" id="MBE1488408.1"/>
    </source>
</evidence>
<feature type="transmembrane region" description="Helical" evidence="1">
    <location>
        <begin position="141"/>
        <end position="158"/>
    </location>
</feature>
<gene>
    <name evidence="2" type="ORF">H4W31_004046</name>
</gene>
<dbReference type="PANTHER" id="PTHR36840:SF1">
    <property type="entry name" value="BLL5714 PROTEIN"/>
    <property type="match status" value="1"/>
</dbReference>
<reference evidence="2" key="1">
    <citation type="submission" date="2020-10" db="EMBL/GenBank/DDBJ databases">
        <title>Sequencing the genomes of 1000 actinobacteria strains.</title>
        <authorList>
            <person name="Klenk H.-P."/>
        </authorList>
    </citation>
    <scope>NUCLEOTIDE SEQUENCE</scope>
    <source>
        <strain evidence="2">DSM 46832</strain>
    </source>
</reference>
<dbReference type="RefSeq" id="WP_192768077.1">
    <property type="nucleotide sequence ID" value="NZ_JADBEB010000001.1"/>
</dbReference>
<protein>
    <submittedName>
        <fullName evidence="2">Low temperature requirement protein LtrA</fullName>
    </submittedName>
</protein>
<feature type="transmembrane region" description="Helical" evidence="1">
    <location>
        <begin position="83"/>
        <end position="103"/>
    </location>
</feature>
<comment type="caution">
    <text evidence="2">The sequence shown here is derived from an EMBL/GenBank/DDBJ whole genome shotgun (WGS) entry which is preliminary data.</text>
</comment>
<dbReference type="AlphaFoldDB" id="A0A927MAR8"/>
<feature type="transmembrane region" description="Helical" evidence="1">
    <location>
        <begin position="235"/>
        <end position="254"/>
    </location>
</feature>
<sequence>MAGEDTAALIRQPDAPKRATLLELLLDVVYVAALALISMRLASDVTWLGGVRVLVLLMAIWWIWSITALLTDFYNPEQLRIQLVVAWAMLGSVVMTAAIPHAFIDHGWLFAGMYVAIHVGRGIMLVSLLRGHEAQARATRFLVWFVVSGTAWIAGAFLPNPLRLLLWGIALMIDYIGGALRYPSPRLGRVPLAQYDKGSEHLGERYQQFIILALGDIILVPVLQNDGRGFTAGRLGGLLLAFATMLLLWHIYVYRAGAFLQVAITKRPGRATRWAPYTHLLMVAGIVSTAAGFELVINGNRTRAGLGWVLVVVGGPTLFLIGRTIFEYEIFGRFSWSRLLWVLVLVGLTPLVASRPLILAASVTGAALLGVGLSDAVRAKGRPSPVERSEQP</sequence>
<evidence type="ECO:0000256" key="1">
    <source>
        <dbReference type="SAM" id="Phobius"/>
    </source>
</evidence>
<feature type="transmembrane region" description="Helical" evidence="1">
    <location>
        <begin position="305"/>
        <end position="322"/>
    </location>
</feature>
<feature type="transmembrane region" description="Helical" evidence="1">
    <location>
        <begin position="205"/>
        <end position="223"/>
    </location>
</feature>
<feature type="transmembrane region" description="Helical" evidence="1">
    <location>
        <begin position="109"/>
        <end position="129"/>
    </location>
</feature>